<dbReference type="KEGG" id="pfy:PFICI_08008"/>
<dbReference type="PANTHER" id="PTHR10196:SF57">
    <property type="entry name" value="XYLULOSE KINASE"/>
    <property type="match status" value="1"/>
</dbReference>
<evidence type="ECO:0000256" key="6">
    <source>
        <dbReference type="ARBA" id="ARBA00048885"/>
    </source>
</evidence>
<evidence type="ECO:0000256" key="1">
    <source>
        <dbReference type="ARBA" id="ARBA00009156"/>
    </source>
</evidence>
<gene>
    <name evidence="10" type="ORF">PFICI_08008</name>
</gene>
<evidence type="ECO:0000256" key="2">
    <source>
        <dbReference type="ARBA" id="ARBA00022629"/>
    </source>
</evidence>
<comment type="similarity">
    <text evidence="1 7">Belongs to the FGGY kinase family.</text>
</comment>
<dbReference type="STRING" id="1229662.W3X394"/>
<evidence type="ECO:0000256" key="3">
    <source>
        <dbReference type="ARBA" id="ARBA00022679"/>
    </source>
</evidence>
<dbReference type="GO" id="GO:0005829">
    <property type="term" value="C:cytosol"/>
    <property type="evidence" value="ECO:0007669"/>
    <property type="project" value="TreeGrafter"/>
</dbReference>
<sequence length="569" mass="62074">MSSGPLYLGFDLSTQQLKAIVVSSDLKVVSEAKVDFDADFAAKYGIRKGVLRNEDEGEVYAPVVMWLEALDLVLSRLVEKKCPVENIRGISGSCQQHGSVFWNAHAEGALGALDGGKTLHEQLNHVFAYEFGPNWQDHSTQKECDLFDSHLGNAEKLAEVTGSSAHHRFTGTQILRMRRRRPQVYSETARISLVSSFLASVLLGTIAPLDIGDVTGMNLWDIPNHKWDESLLELTAGSKDAVPELRQKLGEARQDGGGSMGAISSYFVTKYGFSKACQVAPFTGDNPATIMALPLRPLDAIVSLGTSTTFLMVTPTYKPDPSYHFMNHPANPGQYMFMLCYKNGGLAREIVRDTLEKPSDATDPWATFNKNVLDTPALGVTPDSGDRAKLGLYFPLPEIVPNIKAGTWRYTSKQDGSDLHEETQGWDSSLDARAIVESQALSMRLRSQNLVSGHGKLPAQPRRIYLVGGGSLNPAIQRVIGDVLGGVDGVYKLDVGGNACALGGAYKAVWALERSEGESFDELIGKRWTEKGAIERVGQGYREGVFEKYGDVLGAFGEMESKILQVAHN</sequence>
<evidence type="ECO:0000313" key="10">
    <source>
        <dbReference type="EMBL" id="ETS80479.1"/>
    </source>
</evidence>
<keyword evidence="7" id="KW-0119">Carbohydrate metabolism</keyword>
<dbReference type="AlphaFoldDB" id="W3X394"/>
<comment type="catalytic activity">
    <reaction evidence="6 7">
        <text>D-xylulose + ATP = D-xylulose 5-phosphate + ADP + H(+)</text>
        <dbReference type="Rhea" id="RHEA:10964"/>
        <dbReference type="ChEBI" id="CHEBI:15378"/>
        <dbReference type="ChEBI" id="CHEBI:17140"/>
        <dbReference type="ChEBI" id="CHEBI:30616"/>
        <dbReference type="ChEBI" id="CHEBI:57737"/>
        <dbReference type="ChEBI" id="CHEBI:456216"/>
        <dbReference type="EC" id="2.7.1.17"/>
    </reaction>
</comment>
<evidence type="ECO:0000256" key="4">
    <source>
        <dbReference type="ARBA" id="ARBA00022777"/>
    </source>
</evidence>
<dbReference type="FunCoup" id="W3X394">
    <property type="interactions" value="538"/>
</dbReference>
<dbReference type="CDD" id="cd07776">
    <property type="entry name" value="ASKHA_NBD_FGGY_SpXK-like"/>
    <property type="match status" value="1"/>
</dbReference>
<dbReference type="GO" id="GO:0004856">
    <property type="term" value="F:D-xylulokinase activity"/>
    <property type="evidence" value="ECO:0007669"/>
    <property type="project" value="UniProtKB-UniRule"/>
</dbReference>
<name>W3X394_PESFW</name>
<keyword evidence="7" id="KW-0547">Nucleotide-binding</keyword>
<dbReference type="InterPro" id="IPR043129">
    <property type="entry name" value="ATPase_NBD"/>
</dbReference>
<protein>
    <recommendedName>
        <fullName evidence="7">Xylulose kinase</fullName>
        <ecNumber evidence="7">2.7.1.17</ecNumber>
    </recommendedName>
</protein>
<dbReference type="InterPro" id="IPR018484">
    <property type="entry name" value="FGGY_N"/>
</dbReference>
<dbReference type="OMA" id="NSCALGG"/>
<feature type="domain" description="Carbohydrate kinase FGGY N-terminal" evidence="8">
    <location>
        <begin position="135"/>
        <end position="288"/>
    </location>
</feature>
<evidence type="ECO:0000259" key="8">
    <source>
        <dbReference type="Pfam" id="PF00370"/>
    </source>
</evidence>
<reference evidence="11" key="1">
    <citation type="journal article" date="2015" name="BMC Genomics">
        <title>Genomic and transcriptomic analysis of the endophytic fungus Pestalotiopsis fici reveals its lifestyle and high potential for synthesis of natural products.</title>
        <authorList>
            <person name="Wang X."/>
            <person name="Zhang X."/>
            <person name="Liu L."/>
            <person name="Xiang M."/>
            <person name="Wang W."/>
            <person name="Sun X."/>
            <person name="Che Y."/>
            <person name="Guo L."/>
            <person name="Liu G."/>
            <person name="Guo L."/>
            <person name="Wang C."/>
            <person name="Yin W.B."/>
            <person name="Stadler M."/>
            <person name="Zhang X."/>
            <person name="Liu X."/>
        </authorList>
    </citation>
    <scope>NUCLEOTIDE SEQUENCE [LARGE SCALE GENOMIC DNA]</scope>
    <source>
        <strain evidence="11">W106-1 / CGMCC3.15140</strain>
    </source>
</reference>
<dbReference type="GO" id="GO:0005524">
    <property type="term" value="F:ATP binding"/>
    <property type="evidence" value="ECO:0007669"/>
    <property type="project" value="UniProtKB-UniRule"/>
</dbReference>
<dbReference type="InParanoid" id="W3X394"/>
<comment type="function">
    <text evidence="5 7">Highly specific D-xylulose kinase which participates in the catabolism of xylose. Xylose is a major component of hemicelluloses such as xylan. Most fungi utilize D-xylose via three enzymatic reactions, xylose reductase (XR), xylitol dehydrogenase (XDH), and xylulokinase, to form xylulose 5-phosphate, which enters pentose phosphate pathway.</text>
</comment>
<keyword evidence="4 7" id="KW-0418">Kinase</keyword>
<dbReference type="SUPFAM" id="SSF53067">
    <property type="entry name" value="Actin-like ATPase domain"/>
    <property type="match status" value="2"/>
</dbReference>
<dbReference type="Pfam" id="PF02782">
    <property type="entry name" value="FGGY_C"/>
    <property type="match status" value="1"/>
</dbReference>
<evidence type="ECO:0000256" key="5">
    <source>
        <dbReference type="ARBA" id="ARBA00025184"/>
    </source>
</evidence>
<dbReference type="Proteomes" id="UP000030651">
    <property type="component" value="Unassembled WGS sequence"/>
</dbReference>
<dbReference type="RefSeq" id="XP_007834780.1">
    <property type="nucleotide sequence ID" value="XM_007836589.1"/>
</dbReference>
<feature type="domain" description="Carbohydrate kinase FGGY C-terminal" evidence="9">
    <location>
        <begin position="301"/>
        <end position="512"/>
    </location>
</feature>
<keyword evidence="3 7" id="KW-0808">Transferase</keyword>
<proteinExistence type="inferred from homology"/>
<dbReference type="PANTHER" id="PTHR10196">
    <property type="entry name" value="SUGAR KINASE"/>
    <property type="match status" value="1"/>
</dbReference>
<dbReference type="Pfam" id="PF00370">
    <property type="entry name" value="FGGY_N"/>
    <property type="match status" value="1"/>
</dbReference>
<dbReference type="InterPro" id="IPR042024">
    <property type="entry name" value="D-XK_euk"/>
</dbReference>
<dbReference type="Gene3D" id="3.30.420.40">
    <property type="match status" value="2"/>
</dbReference>
<dbReference type="eggNOG" id="KOG2531">
    <property type="taxonomic scope" value="Eukaryota"/>
</dbReference>
<dbReference type="GeneID" id="19273021"/>
<keyword evidence="7" id="KW-0067">ATP-binding</keyword>
<evidence type="ECO:0000256" key="7">
    <source>
        <dbReference type="RuleBase" id="RU367058"/>
    </source>
</evidence>
<keyword evidence="11" id="KW-1185">Reference proteome</keyword>
<evidence type="ECO:0000313" key="11">
    <source>
        <dbReference type="Proteomes" id="UP000030651"/>
    </source>
</evidence>
<dbReference type="GO" id="GO:0042732">
    <property type="term" value="P:D-xylose metabolic process"/>
    <property type="evidence" value="ECO:0007669"/>
    <property type="project" value="UniProtKB-UniRule"/>
</dbReference>
<dbReference type="EMBL" id="KI912113">
    <property type="protein sequence ID" value="ETS80479.1"/>
    <property type="molecule type" value="Genomic_DNA"/>
</dbReference>
<dbReference type="FunFam" id="3.30.420.40:FF:000118">
    <property type="entry name" value="Xylulose kinase 2"/>
    <property type="match status" value="1"/>
</dbReference>
<evidence type="ECO:0000259" key="9">
    <source>
        <dbReference type="Pfam" id="PF02782"/>
    </source>
</evidence>
<accession>W3X394</accession>
<dbReference type="HOGENOM" id="CLU_016149_5_0_1"/>
<dbReference type="GO" id="GO:0005998">
    <property type="term" value="P:xylulose catabolic process"/>
    <property type="evidence" value="ECO:0007669"/>
    <property type="project" value="EnsemblFungi"/>
</dbReference>
<dbReference type="InterPro" id="IPR018485">
    <property type="entry name" value="FGGY_C"/>
</dbReference>
<organism evidence="10 11">
    <name type="scientific">Pestalotiopsis fici (strain W106-1 / CGMCC3.15140)</name>
    <dbReference type="NCBI Taxonomy" id="1229662"/>
    <lineage>
        <taxon>Eukaryota</taxon>
        <taxon>Fungi</taxon>
        <taxon>Dikarya</taxon>
        <taxon>Ascomycota</taxon>
        <taxon>Pezizomycotina</taxon>
        <taxon>Sordariomycetes</taxon>
        <taxon>Xylariomycetidae</taxon>
        <taxon>Amphisphaeriales</taxon>
        <taxon>Sporocadaceae</taxon>
        <taxon>Pestalotiopsis</taxon>
    </lineage>
</organism>
<keyword evidence="2 7" id="KW-0859">Xylose metabolism</keyword>
<dbReference type="EC" id="2.7.1.17" evidence="7"/>
<dbReference type="OrthoDB" id="1728974at2759"/>